<reference evidence="1" key="1">
    <citation type="journal article" date="2020" name="Stud. Mycol.">
        <title>101 Dothideomycetes genomes: a test case for predicting lifestyles and emergence of pathogens.</title>
        <authorList>
            <person name="Haridas S."/>
            <person name="Albert R."/>
            <person name="Binder M."/>
            <person name="Bloem J."/>
            <person name="Labutti K."/>
            <person name="Salamov A."/>
            <person name="Andreopoulos B."/>
            <person name="Baker S."/>
            <person name="Barry K."/>
            <person name="Bills G."/>
            <person name="Bluhm B."/>
            <person name="Cannon C."/>
            <person name="Castanera R."/>
            <person name="Culley D."/>
            <person name="Daum C."/>
            <person name="Ezra D."/>
            <person name="Gonzalez J."/>
            <person name="Henrissat B."/>
            <person name="Kuo A."/>
            <person name="Liang C."/>
            <person name="Lipzen A."/>
            <person name="Lutzoni F."/>
            <person name="Magnuson J."/>
            <person name="Mondo S."/>
            <person name="Nolan M."/>
            <person name="Ohm R."/>
            <person name="Pangilinan J."/>
            <person name="Park H.-J."/>
            <person name="Ramirez L."/>
            <person name="Alfaro M."/>
            <person name="Sun H."/>
            <person name="Tritt A."/>
            <person name="Yoshinaga Y."/>
            <person name="Zwiers L.-H."/>
            <person name="Turgeon B."/>
            <person name="Goodwin S."/>
            <person name="Spatafora J."/>
            <person name="Crous P."/>
            <person name="Grigoriev I."/>
        </authorList>
    </citation>
    <scope>NUCLEOTIDE SEQUENCE</scope>
    <source>
        <strain evidence="1">CBS 110217</strain>
    </source>
</reference>
<name>A0A9P4LQB9_9PLEO</name>
<dbReference type="Proteomes" id="UP000799777">
    <property type="component" value="Unassembled WGS sequence"/>
</dbReference>
<dbReference type="OrthoDB" id="5374063at2759"/>
<protein>
    <submittedName>
        <fullName evidence="1">Uncharacterized protein</fullName>
    </submittedName>
</protein>
<comment type="caution">
    <text evidence="1">The sequence shown here is derived from an EMBL/GenBank/DDBJ whole genome shotgun (WGS) entry which is preliminary data.</text>
</comment>
<accession>A0A9P4LQB9</accession>
<gene>
    <name evidence="1" type="ORF">EK21DRAFT_62884</name>
</gene>
<evidence type="ECO:0000313" key="2">
    <source>
        <dbReference type="Proteomes" id="UP000799777"/>
    </source>
</evidence>
<keyword evidence="2" id="KW-1185">Reference proteome</keyword>
<proteinExistence type="predicted"/>
<sequence>YLLSDLVGMYMEKLGTKIDVLPTTEWMWKAKALGMPPGVEAIWTGNELFVSPVLRKRGE</sequence>
<dbReference type="EMBL" id="ML978179">
    <property type="protein sequence ID" value="KAF2031679.1"/>
    <property type="molecule type" value="Genomic_DNA"/>
</dbReference>
<organism evidence="1 2">
    <name type="scientific">Setomelanomma holmii</name>
    <dbReference type="NCBI Taxonomy" id="210430"/>
    <lineage>
        <taxon>Eukaryota</taxon>
        <taxon>Fungi</taxon>
        <taxon>Dikarya</taxon>
        <taxon>Ascomycota</taxon>
        <taxon>Pezizomycotina</taxon>
        <taxon>Dothideomycetes</taxon>
        <taxon>Pleosporomycetidae</taxon>
        <taxon>Pleosporales</taxon>
        <taxon>Pleosporineae</taxon>
        <taxon>Phaeosphaeriaceae</taxon>
        <taxon>Setomelanomma</taxon>
    </lineage>
</organism>
<dbReference type="AlphaFoldDB" id="A0A9P4LQB9"/>
<feature type="non-terminal residue" evidence="1">
    <location>
        <position position="1"/>
    </location>
</feature>
<evidence type="ECO:0000313" key="1">
    <source>
        <dbReference type="EMBL" id="KAF2031679.1"/>
    </source>
</evidence>